<proteinExistence type="predicted"/>
<feature type="compositionally biased region" description="Polar residues" evidence="1">
    <location>
        <begin position="301"/>
        <end position="312"/>
    </location>
</feature>
<dbReference type="InterPro" id="IPR011993">
    <property type="entry name" value="PH-like_dom_sf"/>
</dbReference>
<accession>A0AAW1RYU5</accession>
<dbReference type="GO" id="GO:0030125">
    <property type="term" value="C:clathrin vesicle coat"/>
    <property type="evidence" value="ECO:0007669"/>
    <property type="project" value="TreeGrafter"/>
</dbReference>
<protein>
    <recommendedName>
        <fullName evidence="2">NECAP PHear domain-containing protein</fullName>
    </recommendedName>
</protein>
<feature type="domain" description="NECAP PHear" evidence="2">
    <location>
        <begin position="10"/>
        <end position="178"/>
    </location>
</feature>
<evidence type="ECO:0000256" key="1">
    <source>
        <dbReference type="SAM" id="MobiDB-lite"/>
    </source>
</evidence>
<dbReference type="Gene3D" id="2.30.29.30">
    <property type="entry name" value="Pleckstrin-homology domain (PH domain)/Phosphotyrosine-binding domain (PTB)"/>
    <property type="match status" value="1"/>
</dbReference>
<dbReference type="Proteomes" id="UP001438707">
    <property type="component" value="Unassembled WGS sequence"/>
</dbReference>
<comment type="caution">
    <text evidence="3">The sequence shown here is derived from an EMBL/GenBank/DDBJ whole genome shotgun (WGS) entry which is preliminary data.</text>
</comment>
<dbReference type="EMBL" id="JALJOS010000005">
    <property type="protein sequence ID" value="KAK9838777.1"/>
    <property type="molecule type" value="Genomic_DNA"/>
</dbReference>
<name>A0AAW1RYU5_9CHLO</name>
<feature type="region of interest" description="Disordered" evidence="1">
    <location>
        <begin position="144"/>
        <end position="333"/>
    </location>
</feature>
<dbReference type="SUPFAM" id="SSF50729">
    <property type="entry name" value="PH domain-like"/>
    <property type="match status" value="1"/>
</dbReference>
<dbReference type="CDD" id="cd13228">
    <property type="entry name" value="PHear_NECAP"/>
    <property type="match status" value="1"/>
</dbReference>
<dbReference type="PANTHER" id="PTHR12847">
    <property type="entry name" value="ATP-BINDING CASSETTE ABC TRANSPORTER-RELATED"/>
    <property type="match status" value="1"/>
</dbReference>
<dbReference type="PANTHER" id="PTHR12847:SF9">
    <property type="entry name" value="NECAP-LIKE PROTEIN CG9132"/>
    <property type="match status" value="1"/>
</dbReference>
<dbReference type="InterPro" id="IPR012466">
    <property type="entry name" value="NECAP_PHear"/>
</dbReference>
<sequence length="333" mass="35928">MAESELRAEVVTFRCKEAYVYQVPPAGTIGHRAETWNVDKWLQEVSVQVVTHQDDCWVRLLDFTTGELFADCPIPNDKPLQTAVDAVVDSSRYFVLRLVDQDSGRHAFMGLGFREREQASNFNTALYEHSQYLRRKKEAAEMRQAYESAASSDADDAAPSLPVQDLSLKPGQTLKLKLSNSKLAGDPSTPPSKRPGFITKSGMPSPFTPGGALQIPASKAAARTDPSAGCPLPVLPPPPSAQDRVTSDAEPSSGKMGLMRVSMDQLTVSDPDDSPADTPKRDSAAVEGPVQPADRLEHGQHTATHSNSSNQPAEEDKIAADDWGDFTGDAPAG</sequence>
<evidence type="ECO:0000313" key="3">
    <source>
        <dbReference type="EMBL" id="KAK9838777.1"/>
    </source>
</evidence>
<evidence type="ECO:0000259" key="2">
    <source>
        <dbReference type="Pfam" id="PF07933"/>
    </source>
</evidence>
<reference evidence="3 4" key="1">
    <citation type="journal article" date="2024" name="Nat. Commun.">
        <title>Phylogenomics reveals the evolutionary origins of lichenization in chlorophyte algae.</title>
        <authorList>
            <person name="Puginier C."/>
            <person name="Libourel C."/>
            <person name="Otte J."/>
            <person name="Skaloud P."/>
            <person name="Haon M."/>
            <person name="Grisel S."/>
            <person name="Petersen M."/>
            <person name="Berrin J.G."/>
            <person name="Delaux P.M."/>
            <person name="Dal Grande F."/>
            <person name="Keller J."/>
        </authorList>
    </citation>
    <scope>NUCLEOTIDE SEQUENCE [LARGE SCALE GENOMIC DNA]</scope>
    <source>
        <strain evidence="3 4">SAG 2145</strain>
    </source>
</reference>
<gene>
    <name evidence="3" type="ORF">WJX74_003226</name>
</gene>
<organism evidence="3 4">
    <name type="scientific">Apatococcus lobatus</name>
    <dbReference type="NCBI Taxonomy" id="904363"/>
    <lineage>
        <taxon>Eukaryota</taxon>
        <taxon>Viridiplantae</taxon>
        <taxon>Chlorophyta</taxon>
        <taxon>core chlorophytes</taxon>
        <taxon>Trebouxiophyceae</taxon>
        <taxon>Chlorellales</taxon>
        <taxon>Chlorellaceae</taxon>
        <taxon>Apatococcus</taxon>
    </lineage>
</organism>
<dbReference type="AlphaFoldDB" id="A0AAW1RYU5"/>
<keyword evidence="4" id="KW-1185">Reference proteome</keyword>
<dbReference type="GO" id="GO:0006897">
    <property type="term" value="P:endocytosis"/>
    <property type="evidence" value="ECO:0007669"/>
    <property type="project" value="InterPro"/>
</dbReference>
<evidence type="ECO:0000313" key="4">
    <source>
        <dbReference type="Proteomes" id="UP001438707"/>
    </source>
</evidence>
<dbReference type="Pfam" id="PF07933">
    <property type="entry name" value="DUF1681"/>
    <property type="match status" value="1"/>
</dbReference>